<dbReference type="OrthoDB" id="1902587at2759"/>
<dbReference type="Gene3D" id="3.10.50.40">
    <property type="match status" value="1"/>
</dbReference>
<dbReference type="AlphaFoldDB" id="A0A250WVF2"/>
<feature type="compositionally biased region" description="Acidic residues" evidence="6">
    <location>
        <begin position="167"/>
        <end position="220"/>
    </location>
</feature>
<dbReference type="Gene3D" id="2.60.120.340">
    <property type="entry name" value="Nucleoplasmin core domain"/>
    <property type="match status" value="1"/>
</dbReference>
<dbReference type="PANTHER" id="PTHR43811">
    <property type="entry name" value="FKBP-TYPE PEPTIDYL-PROLYL CIS-TRANS ISOMERASE FKPA"/>
    <property type="match status" value="1"/>
</dbReference>
<dbReference type="Pfam" id="PF17800">
    <property type="entry name" value="NPL"/>
    <property type="match status" value="1"/>
</dbReference>
<comment type="catalytic activity">
    <reaction evidence="1 5">
        <text>[protein]-peptidylproline (omega=180) = [protein]-peptidylproline (omega=0)</text>
        <dbReference type="Rhea" id="RHEA:16237"/>
        <dbReference type="Rhea" id="RHEA-COMP:10747"/>
        <dbReference type="Rhea" id="RHEA-COMP:10748"/>
        <dbReference type="ChEBI" id="CHEBI:83833"/>
        <dbReference type="ChEBI" id="CHEBI:83834"/>
        <dbReference type="EC" id="5.2.1.8"/>
    </reaction>
</comment>
<dbReference type="FunFam" id="3.10.50.40:FF:000006">
    <property type="entry name" value="Peptidyl-prolyl cis-trans isomerase"/>
    <property type="match status" value="1"/>
</dbReference>
<organism evidence="8 9">
    <name type="scientific">Chlamydomonas eustigma</name>
    <dbReference type="NCBI Taxonomy" id="1157962"/>
    <lineage>
        <taxon>Eukaryota</taxon>
        <taxon>Viridiplantae</taxon>
        <taxon>Chlorophyta</taxon>
        <taxon>core chlorophytes</taxon>
        <taxon>Chlorophyceae</taxon>
        <taxon>CS clade</taxon>
        <taxon>Chlamydomonadales</taxon>
        <taxon>Chlamydomonadaceae</taxon>
        <taxon>Chlamydomonas</taxon>
    </lineage>
</organism>
<sequence>MAFFGTVVKQGKPTPLVPHPEDYNFHLSQACLPASVQKGKRVSLLVAHDGDEPIIIATLCSGTMDTAPLDLFFSEYVEFTLQGDAGIEVHLSGYYSPAVEGGPGQDEDDEEDGIPGLTFGEDEDEDEDEDEGPGWSNRRPDVVIEEITEQENKGKGSKKLAIKNATEDEDEGEEDEGEEEEGEEDEGEEDEGEDEEGEEEEGEDDDEDEGEGEEDEDEENLVAAKQGQNGKKGQLQNGNAKRPAEAQQPVSVKKQPAAKKQAVSAAEGEKPVGSGNAQKGSISAATTKPLSAKEKEQSSAAIQKAKVSESMAGEVKSGKKDVRKWENGFEIQEVQMGAPNGKLAKRGKRVLVQYTGRLKSNGKVFDKTSGKPFAFRLGVGEVIKGWDLGVEGMRVGDKRKFVIPPQLGYGSSGVKGTIPPNATLEFDVQLVDVK</sequence>
<dbReference type="SUPFAM" id="SSF54534">
    <property type="entry name" value="FKBP-like"/>
    <property type="match status" value="1"/>
</dbReference>
<name>A0A250WVF2_9CHLO</name>
<dbReference type="PROSITE" id="PS50059">
    <property type="entry name" value="FKBP_PPIASE"/>
    <property type="match status" value="1"/>
</dbReference>
<dbReference type="InterPro" id="IPR001179">
    <property type="entry name" value="PPIase_FKBP_dom"/>
</dbReference>
<evidence type="ECO:0000256" key="6">
    <source>
        <dbReference type="SAM" id="MobiDB-lite"/>
    </source>
</evidence>
<feature type="region of interest" description="Disordered" evidence="6">
    <location>
        <begin position="97"/>
        <end position="319"/>
    </location>
</feature>
<evidence type="ECO:0000256" key="1">
    <source>
        <dbReference type="ARBA" id="ARBA00000971"/>
    </source>
</evidence>
<keyword evidence="3 5" id="KW-0697">Rotamase</keyword>
<evidence type="ECO:0000256" key="2">
    <source>
        <dbReference type="ARBA" id="ARBA00013194"/>
    </source>
</evidence>
<evidence type="ECO:0000313" key="9">
    <source>
        <dbReference type="Proteomes" id="UP000232323"/>
    </source>
</evidence>
<comment type="caution">
    <text evidence="8">The sequence shown here is derived from an EMBL/GenBank/DDBJ whole genome shotgun (WGS) entry which is preliminary data.</text>
</comment>
<dbReference type="EC" id="5.2.1.8" evidence="2 5"/>
<evidence type="ECO:0000313" key="8">
    <source>
        <dbReference type="EMBL" id="GAX74510.1"/>
    </source>
</evidence>
<feature type="compositionally biased region" description="Low complexity" evidence="6">
    <location>
        <begin position="249"/>
        <end position="266"/>
    </location>
</feature>
<dbReference type="InterPro" id="IPR041232">
    <property type="entry name" value="NPL"/>
</dbReference>
<feature type="compositionally biased region" description="Low complexity" evidence="6">
    <location>
        <begin position="223"/>
        <end position="241"/>
    </location>
</feature>
<dbReference type="InterPro" id="IPR046357">
    <property type="entry name" value="PPIase_dom_sf"/>
</dbReference>
<dbReference type="Proteomes" id="UP000232323">
    <property type="component" value="Unassembled WGS sequence"/>
</dbReference>
<dbReference type="STRING" id="1157962.A0A250WVF2"/>
<keyword evidence="4 5" id="KW-0413">Isomerase</keyword>
<protein>
    <recommendedName>
        <fullName evidence="2 5">peptidylprolyl isomerase</fullName>
        <ecNumber evidence="2 5">5.2.1.8</ecNumber>
    </recommendedName>
</protein>
<dbReference type="PANTHER" id="PTHR43811:SF19">
    <property type="entry name" value="39 KDA FK506-BINDING NUCLEAR PROTEIN"/>
    <property type="match status" value="1"/>
</dbReference>
<evidence type="ECO:0000256" key="5">
    <source>
        <dbReference type="PROSITE-ProRule" id="PRU00277"/>
    </source>
</evidence>
<gene>
    <name evidence="8" type="ORF">CEUSTIGMA_g1959.t1</name>
</gene>
<keyword evidence="9" id="KW-1185">Reference proteome</keyword>
<feature type="compositionally biased region" description="Acidic residues" evidence="6">
    <location>
        <begin position="120"/>
        <end position="132"/>
    </location>
</feature>
<dbReference type="Pfam" id="PF00254">
    <property type="entry name" value="FKBP_C"/>
    <property type="match status" value="1"/>
</dbReference>
<dbReference type="EMBL" id="BEGY01000008">
    <property type="protein sequence ID" value="GAX74510.1"/>
    <property type="molecule type" value="Genomic_DNA"/>
</dbReference>
<feature type="compositionally biased region" description="Polar residues" evidence="6">
    <location>
        <begin position="275"/>
        <end position="289"/>
    </location>
</feature>
<evidence type="ECO:0000259" key="7">
    <source>
        <dbReference type="PROSITE" id="PS50059"/>
    </source>
</evidence>
<evidence type="ECO:0000256" key="3">
    <source>
        <dbReference type="ARBA" id="ARBA00023110"/>
    </source>
</evidence>
<dbReference type="GO" id="GO:0003755">
    <property type="term" value="F:peptidyl-prolyl cis-trans isomerase activity"/>
    <property type="evidence" value="ECO:0007669"/>
    <property type="project" value="UniProtKB-KW"/>
</dbReference>
<accession>A0A250WVF2</accession>
<evidence type="ECO:0000256" key="4">
    <source>
        <dbReference type="ARBA" id="ARBA00023235"/>
    </source>
</evidence>
<feature type="domain" description="PPIase FKBP-type" evidence="7">
    <location>
        <begin position="347"/>
        <end position="434"/>
    </location>
</feature>
<proteinExistence type="predicted"/>
<reference evidence="8 9" key="1">
    <citation type="submission" date="2017-08" db="EMBL/GenBank/DDBJ databases">
        <title>Acidophilic green algal genome provides insights into adaptation to an acidic environment.</title>
        <authorList>
            <person name="Hirooka S."/>
            <person name="Hirose Y."/>
            <person name="Kanesaki Y."/>
            <person name="Higuchi S."/>
            <person name="Fujiwara T."/>
            <person name="Onuma R."/>
            <person name="Era A."/>
            <person name="Ohbayashi R."/>
            <person name="Uzuka A."/>
            <person name="Nozaki H."/>
            <person name="Yoshikawa H."/>
            <person name="Miyagishima S.Y."/>
        </authorList>
    </citation>
    <scope>NUCLEOTIDE SEQUENCE [LARGE SCALE GENOMIC DNA]</scope>
    <source>
        <strain evidence="8 9">NIES-2499</strain>
    </source>
</reference>